<sequence length="802" mass="87803">RIRLTEVLLAAEQGSFISSLQKTSGSFISSLLSPHLNSFRLLPQTERTSWMRFRFQVVVSLLARSQRNPDMSCWQRYSLSQASCCLKAQDSPSRCACFWAGVKCGMLDQPEKLVDSSSRQRSRVLALLAGPELLTVLQRVDSDLTADWHCDGDGRNQHDDNPEHHEQVVAAGVEAVHSAEAENPNAQSENGYSHEQNAKHRPESLDLFRANNVTAVPRNFQLGTMTGRQNRYRPLPHLPPVIGFGSSDASSFSSGLSEECRRVLSFLRRQRQRKAEMRRAVAQSGRSAYSGPRCDPVIRPVSVQSEVDAGDGSNSAVASGGRKRKIFYSRNLPIDCGASHLSSRSRRGRTRWAGCSSSTPAGHTFDRAWKIRLVGLPSPPPQPPSPPSSPSSVPLAATEAHIIDRVIRQREAPGSASPQLSQNTPPPPPAAAAEKSPAAAASSAAPPLIDPAAARLEDAEDGVSRDLLLLCLTAPRQQPAASEADSDQSLISGSGQPPQYSGIFLFYGNVASKTASLSQTYSLAVLCQADFRASLTRLLVSSRVSRVCCTHLKAFCHLAAAAEDTTDSGESGDQFLQLLSGRVLDLPLAHFLLEPDKPLDDVHSLLLRHLPGRGSTPAAVGSLPVWEQVFVLRSVYFFGLIMAAFLIGRLWWRLERRLQQAGMLDLFTKLESPLVPLIYLMERTGAAGETFCINSPLQLKNLLYSKLRLHEQLTADELQNSGLTKAVKDQSTKQEVLMLMAPKHPLPAQVVAYRRLHRTISVCCVGYQEFVETDGRIRPVWDQRSAVTGRLYSSLPNLQGLP</sequence>
<feature type="region of interest" description="Disordered" evidence="2">
    <location>
        <begin position="338"/>
        <end position="360"/>
    </location>
</feature>
<evidence type="ECO:0000256" key="3">
    <source>
        <dbReference type="SAM" id="Phobius"/>
    </source>
</evidence>
<feature type="compositionally biased region" description="Polar residues" evidence="2">
    <location>
        <begin position="184"/>
        <end position="195"/>
    </location>
</feature>
<dbReference type="GO" id="GO:0003887">
    <property type="term" value="F:DNA-directed DNA polymerase activity"/>
    <property type="evidence" value="ECO:0007669"/>
    <property type="project" value="InterPro"/>
</dbReference>
<feature type="region of interest" description="Disordered" evidence="2">
    <location>
        <begin position="181"/>
        <end position="200"/>
    </location>
</feature>
<keyword evidence="5" id="KW-1185">Reference proteome</keyword>
<proteinExistence type="predicted"/>
<keyword evidence="3" id="KW-0472">Membrane</keyword>
<dbReference type="InterPro" id="IPR002298">
    <property type="entry name" value="DNA_polymerase_A"/>
</dbReference>
<feature type="compositionally biased region" description="Pro residues" evidence="2">
    <location>
        <begin position="377"/>
        <end position="389"/>
    </location>
</feature>
<evidence type="ECO:0000259" key="4">
    <source>
        <dbReference type="Pfam" id="PF00476"/>
    </source>
</evidence>
<feature type="region of interest" description="Disordered" evidence="2">
    <location>
        <begin position="374"/>
        <end position="395"/>
    </location>
</feature>
<protein>
    <submittedName>
        <fullName evidence="6">POLAc domain-containing protein</fullName>
    </submittedName>
</protein>
<keyword evidence="1" id="KW-0235">DNA replication</keyword>
<organism evidence="5 6">
    <name type="scientific">Macrostomum lignano</name>
    <dbReference type="NCBI Taxonomy" id="282301"/>
    <lineage>
        <taxon>Eukaryota</taxon>
        <taxon>Metazoa</taxon>
        <taxon>Spiralia</taxon>
        <taxon>Lophotrochozoa</taxon>
        <taxon>Platyhelminthes</taxon>
        <taxon>Rhabditophora</taxon>
        <taxon>Macrostomorpha</taxon>
        <taxon>Macrostomida</taxon>
        <taxon>Macrostomidae</taxon>
        <taxon>Macrostomum</taxon>
    </lineage>
</organism>
<dbReference type="Gene3D" id="1.20.1060.10">
    <property type="entry name" value="Taq DNA Polymerase, Chain T, domain 4"/>
    <property type="match status" value="1"/>
</dbReference>
<evidence type="ECO:0000256" key="1">
    <source>
        <dbReference type="ARBA" id="ARBA00022705"/>
    </source>
</evidence>
<feature type="region of interest" description="Disordered" evidence="2">
    <location>
        <begin position="412"/>
        <end position="445"/>
    </location>
</feature>
<evidence type="ECO:0000256" key="2">
    <source>
        <dbReference type="SAM" id="MobiDB-lite"/>
    </source>
</evidence>
<dbReference type="InterPro" id="IPR043502">
    <property type="entry name" value="DNA/RNA_pol_sf"/>
</dbReference>
<name>A0A1I8FPL6_9PLAT</name>
<dbReference type="Proteomes" id="UP000095280">
    <property type="component" value="Unplaced"/>
</dbReference>
<evidence type="ECO:0000313" key="6">
    <source>
        <dbReference type="WBParaSite" id="maker-unitig_41443-snap-gene-0.1-mRNA-1"/>
    </source>
</evidence>
<dbReference type="InterPro" id="IPR001098">
    <property type="entry name" value="DNA-dir_DNA_pol_A_palm_dom"/>
</dbReference>
<keyword evidence="3" id="KW-1133">Transmembrane helix</keyword>
<evidence type="ECO:0000313" key="5">
    <source>
        <dbReference type="Proteomes" id="UP000095280"/>
    </source>
</evidence>
<reference evidence="6" key="1">
    <citation type="submission" date="2016-11" db="UniProtKB">
        <authorList>
            <consortium name="WormBaseParasite"/>
        </authorList>
    </citation>
    <scope>IDENTIFICATION</scope>
</reference>
<dbReference type="GO" id="GO:0006261">
    <property type="term" value="P:DNA-templated DNA replication"/>
    <property type="evidence" value="ECO:0007669"/>
    <property type="project" value="InterPro"/>
</dbReference>
<dbReference type="AlphaFoldDB" id="A0A1I8FPL6"/>
<feature type="domain" description="DNA-directed DNA polymerase family A palm" evidence="4">
    <location>
        <begin position="685"/>
        <end position="802"/>
    </location>
</feature>
<keyword evidence="3" id="KW-0812">Transmembrane</keyword>
<dbReference type="WBParaSite" id="maker-unitig_41443-snap-gene-0.1-mRNA-1">
    <property type="protein sequence ID" value="maker-unitig_41443-snap-gene-0.1-mRNA-1"/>
    <property type="gene ID" value="maker-unitig_41443-snap-gene-0.1"/>
</dbReference>
<dbReference type="GO" id="GO:0003677">
    <property type="term" value="F:DNA binding"/>
    <property type="evidence" value="ECO:0007669"/>
    <property type="project" value="InterPro"/>
</dbReference>
<dbReference type="PANTHER" id="PTHR10133:SF27">
    <property type="entry name" value="DNA POLYMERASE NU"/>
    <property type="match status" value="1"/>
</dbReference>
<accession>A0A1I8FPL6</accession>
<feature type="compositionally biased region" description="Low complexity" evidence="2">
    <location>
        <begin position="431"/>
        <end position="445"/>
    </location>
</feature>
<feature type="transmembrane region" description="Helical" evidence="3">
    <location>
        <begin position="630"/>
        <end position="652"/>
    </location>
</feature>
<dbReference type="GO" id="GO:0006302">
    <property type="term" value="P:double-strand break repair"/>
    <property type="evidence" value="ECO:0007669"/>
    <property type="project" value="TreeGrafter"/>
</dbReference>
<dbReference type="SUPFAM" id="SSF56672">
    <property type="entry name" value="DNA/RNA polymerases"/>
    <property type="match status" value="1"/>
</dbReference>
<dbReference type="PANTHER" id="PTHR10133">
    <property type="entry name" value="DNA POLYMERASE I"/>
    <property type="match status" value="1"/>
</dbReference>
<dbReference type="Pfam" id="PF00476">
    <property type="entry name" value="DNA_pol_A"/>
    <property type="match status" value="1"/>
</dbReference>